<dbReference type="Proteomes" id="UP000517916">
    <property type="component" value="Unassembled WGS sequence"/>
</dbReference>
<proteinExistence type="predicted"/>
<reference evidence="3 4" key="1">
    <citation type="submission" date="2020-08" db="EMBL/GenBank/DDBJ databases">
        <title>Genomic Encyclopedia of Archaeal and Bacterial Type Strains, Phase II (KMG-II): from individual species to whole genera.</title>
        <authorList>
            <person name="Goeker M."/>
        </authorList>
    </citation>
    <scope>NUCLEOTIDE SEQUENCE [LARGE SCALE GENOMIC DNA]</scope>
    <source>
        <strain evidence="3 4">DSM 43850</strain>
    </source>
</reference>
<feature type="domain" description="Conserved hypothetical protein CHP02679 N terminus" evidence="2">
    <location>
        <begin position="33"/>
        <end position="235"/>
    </location>
</feature>
<dbReference type="Pfam" id="PF11796">
    <property type="entry name" value="DUF3323"/>
    <property type="match status" value="1"/>
</dbReference>
<keyword evidence="4" id="KW-1185">Reference proteome</keyword>
<comment type="caution">
    <text evidence="3">The sequence shown here is derived from an EMBL/GenBank/DDBJ whole genome shotgun (WGS) entry which is preliminary data.</text>
</comment>
<evidence type="ECO:0000313" key="4">
    <source>
        <dbReference type="Proteomes" id="UP000517916"/>
    </source>
</evidence>
<dbReference type="InterPro" id="IPR024465">
    <property type="entry name" value="DUF2399"/>
</dbReference>
<dbReference type="InterPro" id="IPR013495">
    <property type="entry name" value="CHP02679"/>
</dbReference>
<sequence>MDEPRLRRLLGGEDTAWLLDRVRRRLELGKPVAGTVTLASAGVEQRRAVERLLGRRAGSGRSLTVSLEEIDAVLRVSGAAPEGLAAATRALLGTVPDRAAEATAWMAVYEPLAELAERRPELAAWRAWLDATGMIRRLTAGPADAARLVTELVRVLDRLPAAGVALGRLAAETTGDAHGLDDGKALATLTLAAVRVLAGAAPTGDGSTFERRSAWAAVGVHRDELSSSVLCVGLPGGVTTLVGRMVALAREAGEPCALTLRQLNRERSDLGVRDGHVWVCENPIVLASAADELGTRCPPLVCLSGQPSAAVLRLLDLLAETGAQLSYHGDFDWGGVRIGNTLRDRFGWRPWRFDAPSYRAALASAPGGTLAGRPVDAVWDPDLRPALEHHGIHVQEELVLPDLIADLSAAGPDAAPVPSEAP</sequence>
<dbReference type="Pfam" id="PF09664">
    <property type="entry name" value="DUF2399"/>
    <property type="match status" value="1"/>
</dbReference>
<organism evidence="3 4">
    <name type="scientific">Kutzneria viridogrisea</name>
    <dbReference type="NCBI Taxonomy" id="47990"/>
    <lineage>
        <taxon>Bacteria</taxon>
        <taxon>Bacillati</taxon>
        <taxon>Actinomycetota</taxon>
        <taxon>Actinomycetes</taxon>
        <taxon>Pseudonocardiales</taxon>
        <taxon>Pseudonocardiaceae</taxon>
        <taxon>Kutzneria</taxon>
    </lineage>
</organism>
<feature type="domain" description="DUF2399" evidence="1">
    <location>
        <begin position="256"/>
        <end position="407"/>
    </location>
</feature>
<evidence type="ECO:0000259" key="2">
    <source>
        <dbReference type="Pfam" id="PF11796"/>
    </source>
</evidence>
<gene>
    <name evidence="3" type="ORF">BC739_002238</name>
</gene>
<dbReference type="RefSeq" id="WP_318296170.1">
    <property type="nucleotide sequence ID" value="NZ_BAAABQ010000033.1"/>
</dbReference>
<dbReference type="EMBL" id="JACJID010000002">
    <property type="protein sequence ID" value="MBA8925039.1"/>
    <property type="molecule type" value="Genomic_DNA"/>
</dbReference>
<name>A0ABR6BDT4_9PSEU</name>
<protein>
    <submittedName>
        <fullName evidence="3">Uncharacterized protein (TIGR02679 family)</fullName>
    </submittedName>
</protein>
<accession>A0ABR6BDT4</accession>
<dbReference type="NCBIfam" id="TIGR02679">
    <property type="entry name" value="TIGR02679 family protein"/>
    <property type="match status" value="1"/>
</dbReference>
<evidence type="ECO:0000259" key="1">
    <source>
        <dbReference type="Pfam" id="PF09664"/>
    </source>
</evidence>
<dbReference type="InterPro" id="IPR024466">
    <property type="entry name" value="CHP02679_N"/>
</dbReference>
<evidence type="ECO:0000313" key="3">
    <source>
        <dbReference type="EMBL" id="MBA8925039.1"/>
    </source>
</evidence>